<dbReference type="GO" id="GO:0043709">
    <property type="term" value="P:cell adhesion involved in single-species biofilm formation"/>
    <property type="evidence" value="ECO:0007669"/>
    <property type="project" value="TreeGrafter"/>
</dbReference>
<accession>A0A1G6QUP8</accession>
<dbReference type="RefSeq" id="WP_017676696.1">
    <property type="nucleotide sequence ID" value="NZ_FMZQ01000008.1"/>
</dbReference>
<dbReference type="InterPro" id="IPR050469">
    <property type="entry name" value="Diguanylate_Cyclase"/>
</dbReference>
<proteinExistence type="predicted"/>
<dbReference type="SUPFAM" id="SSF55785">
    <property type="entry name" value="PYP-like sensor domain (PAS domain)"/>
    <property type="match status" value="1"/>
</dbReference>
<dbReference type="InterPro" id="IPR035965">
    <property type="entry name" value="PAS-like_dom_sf"/>
</dbReference>
<dbReference type="CDD" id="cd01949">
    <property type="entry name" value="GGDEF"/>
    <property type="match status" value="1"/>
</dbReference>
<dbReference type="Gene3D" id="3.30.70.270">
    <property type="match status" value="1"/>
</dbReference>
<feature type="domain" description="GGDEF" evidence="5">
    <location>
        <begin position="189"/>
        <end position="317"/>
    </location>
</feature>
<dbReference type="GO" id="GO:1902201">
    <property type="term" value="P:negative regulation of bacterial-type flagellum-dependent cell motility"/>
    <property type="evidence" value="ECO:0007669"/>
    <property type="project" value="TreeGrafter"/>
</dbReference>
<dbReference type="Pfam" id="PF00990">
    <property type="entry name" value="GGDEF"/>
    <property type="match status" value="1"/>
</dbReference>
<dbReference type="InterPro" id="IPR000160">
    <property type="entry name" value="GGDEF_dom"/>
</dbReference>
<dbReference type="PROSITE" id="PS50887">
    <property type="entry name" value="GGDEF"/>
    <property type="match status" value="1"/>
</dbReference>
<dbReference type="SMART" id="SM00267">
    <property type="entry name" value="GGDEF"/>
    <property type="match status" value="1"/>
</dbReference>
<organism evidence="6 7">
    <name type="scientific">Ectopseudomonas chengduensis</name>
    <dbReference type="NCBI Taxonomy" id="489632"/>
    <lineage>
        <taxon>Bacteria</taxon>
        <taxon>Pseudomonadati</taxon>
        <taxon>Pseudomonadota</taxon>
        <taxon>Gammaproteobacteria</taxon>
        <taxon>Pseudomonadales</taxon>
        <taxon>Pseudomonadaceae</taxon>
        <taxon>Ectopseudomonas</taxon>
    </lineage>
</organism>
<dbReference type="SUPFAM" id="SSF55073">
    <property type="entry name" value="Nucleotide cyclase"/>
    <property type="match status" value="1"/>
</dbReference>
<dbReference type="EC" id="2.7.7.65" evidence="3"/>
<dbReference type="PANTHER" id="PTHR45138">
    <property type="entry name" value="REGULATORY COMPONENTS OF SENSORY TRANSDUCTION SYSTEM"/>
    <property type="match status" value="1"/>
</dbReference>
<comment type="subcellular location">
    <subcellularLocation>
        <location evidence="2">Cell inner membrane</location>
    </subcellularLocation>
</comment>
<dbReference type="InterPro" id="IPR043128">
    <property type="entry name" value="Rev_trsase/Diguanyl_cyclase"/>
</dbReference>
<sequence length="317" mass="35116">MFYLDRLPGPVLVTDCNGRIKHSNCDFKRLAGAGAAEGMDQFFPPASRIFLHTHAWPLLLRNGEFSELYLQLQSENGQSIPVMANARISEVDGAPEVIWLFFVAKDRQRFEAELLKAREQAQESAAQLAKANLALQSAYAQLANYAVEIQSEAEQLAQLSHTDPLTALSNRRALSVHVEQWLGNVSDLACGSLLLIDIDHFKQINDRFGHAEGDRVLVDMAQRLLASVRSGDSVVRYGGEEFAIWLPNADLAEASDIAERVHDQIKALEVANEPVTVSIGIASLKPCERYLERLLAAADKALYTAKAQGRNRSIRHE</sequence>
<dbReference type="Proteomes" id="UP000199467">
    <property type="component" value="Unassembled WGS sequence"/>
</dbReference>
<comment type="cofactor">
    <cofactor evidence="1">
        <name>Mg(2+)</name>
        <dbReference type="ChEBI" id="CHEBI:18420"/>
    </cofactor>
</comment>
<reference evidence="7" key="1">
    <citation type="submission" date="2016-10" db="EMBL/GenBank/DDBJ databases">
        <authorList>
            <person name="Varghese N."/>
            <person name="Submissions S."/>
        </authorList>
    </citation>
    <scope>NUCLEOTIDE SEQUENCE [LARGE SCALE GENOMIC DNA]</scope>
    <source>
        <strain evidence="7">DSM 26382</strain>
    </source>
</reference>
<dbReference type="AlphaFoldDB" id="A0A1G6QUP8"/>
<comment type="catalytic activity">
    <reaction evidence="4">
        <text>2 GTP = 3',3'-c-di-GMP + 2 diphosphate</text>
        <dbReference type="Rhea" id="RHEA:24898"/>
        <dbReference type="ChEBI" id="CHEBI:33019"/>
        <dbReference type="ChEBI" id="CHEBI:37565"/>
        <dbReference type="ChEBI" id="CHEBI:58805"/>
        <dbReference type="EC" id="2.7.7.65"/>
    </reaction>
</comment>
<dbReference type="NCBIfam" id="TIGR00254">
    <property type="entry name" value="GGDEF"/>
    <property type="match status" value="1"/>
</dbReference>
<evidence type="ECO:0000313" key="7">
    <source>
        <dbReference type="Proteomes" id="UP000199467"/>
    </source>
</evidence>
<dbReference type="GO" id="GO:0005886">
    <property type="term" value="C:plasma membrane"/>
    <property type="evidence" value="ECO:0007669"/>
    <property type="project" value="UniProtKB-SubCell"/>
</dbReference>
<keyword evidence="7" id="KW-1185">Reference proteome</keyword>
<evidence type="ECO:0000256" key="2">
    <source>
        <dbReference type="ARBA" id="ARBA00004533"/>
    </source>
</evidence>
<dbReference type="InterPro" id="IPR000014">
    <property type="entry name" value="PAS"/>
</dbReference>
<dbReference type="InterPro" id="IPR029787">
    <property type="entry name" value="Nucleotide_cyclase"/>
</dbReference>
<evidence type="ECO:0000313" key="6">
    <source>
        <dbReference type="EMBL" id="SDC95397.1"/>
    </source>
</evidence>
<dbReference type="EMBL" id="FMZQ01000008">
    <property type="protein sequence ID" value="SDC95397.1"/>
    <property type="molecule type" value="Genomic_DNA"/>
</dbReference>
<evidence type="ECO:0000256" key="4">
    <source>
        <dbReference type="ARBA" id="ARBA00034247"/>
    </source>
</evidence>
<gene>
    <name evidence="6" type="ORF">SAMN05216576_108179</name>
</gene>
<dbReference type="PANTHER" id="PTHR45138:SF9">
    <property type="entry name" value="DIGUANYLATE CYCLASE DGCM-RELATED"/>
    <property type="match status" value="1"/>
</dbReference>
<dbReference type="CDD" id="cd00130">
    <property type="entry name" value="PAS"/>
    <property type="match status" value="1"/>
</dbReference>
<evidence type="ECO:0000256" key="1">
    <source>
        <dbReference type="ARBA" id="ARBA00001946"/>
    </source>
</evidence>
<protein>
    <recommendedName>
        <fullName evidence="3">diguanylate cyclase</fullName>
        <ecNumber evidence="3">2.7.7.65</ecNumber>
    </recommendedName>
</protein>
<evidence type="ECO:0000256" key="3">
    <source>
        <dbReference type="ARBA" id="ARBA00012528"/>
    </source>
</evidence>
<dbReference type="FunFam" id="3.30.70.270:FF:000001">
    <property type="entry name" value="Diguanylate cyclase domain protein"/>
    <property type="match status" value="1"/>
</dbReference>
<name>A0A1G6QUP8_9GAMM</name>
<evidence type="ECO:0000259" key="5">
    <source>
        <dbReference type="PROSITE" id="PS50887"/>
    </source>
</evidence>
<dbReference type="GO" id="GO:0052621">
    <property type="term" value="F:diguanylate cyclase activity"/>
    <property type="evidence" value="ECO:0007669"/>
    <property type="project" value="UniProtKB-EC"/>
</dbReference>